<dbReference type="Proteomes" id="UP001482231">
    <property type="component" value="Unassembled WGS sequence"/>
</dbReference>
<feature type="chain" id="PRO_5046238585" evidence="2">
    <location>
        <begin position="21"/>
        <end position="149"/>
    </location>
</feature>
<evidence type="ECO:0000259" key="3">
    <source>
        <dbReference type="Pfam" id="PF13511"/>
    </source>
</evidence>
<feature type="compositionally biased region" description="Basic and acidic residues" evidence="1">
    <location>
        <begin position="96"/>
        <end position="112"/>
    </location>
</feature>
<feature type="region of interest" description="Disordered" evidence="1">
    <location>
        <begin position="50"/>
        <end position="76"/>
    </location>
</feature>
<comment type="caution">
    <text evidence="4">The sequence shown here is derived from an EMBL/GenBank/DDBJ whole genome shotgun (WGS) entry which is preliminary data.</text>
</comment>
<keyword evidence="2" id="KW-0732">Signal</keyword>
<dbReference type="Pfam" id="PF13511">
    <property type="entry name" value="DUF4124"/>
    <property type="match status" value="1"/>
</dbReference>
<feature type="domain" description="DUF4124" evidence="3">
    <location>
        <begin position="9"/>
        <end position="55"/>
    </location>
</feature>
<protein>
    <submittedName>
        <fullName evidence="4">DUF4124 domain-containing protein</fullName>
    </submittedName>
</protein>
<proteinExistence type="predicted"/>
<evidence type="ECO:0000256" key="1">
    <source>
        <dbReference type="SAM" id="MobiDB-lite"/>
    </source>
</evidence>
<dbReference type="RefSeq" id="WP_347308130.1">
    <property type="nucleotide sequence ID" value="NZ_JBAJEX010000004.1"/>
</dbReference>
<accession>A0ABV0EGQ1</accession>
<keyword evidence="5" id="KW-1185">Reference proteome</keyword>
<reference evidence="4 5" key="1">
    <citation type="submission" date="2024-02" db="EMBL/GenBank/DDBJ databases">
        <title>New thermophilic sulfur-oxidizing bacteria from a hot springs of the Uzon caldera (Kamchatka, Russia).</title>
        <authorList>
            <person name="Dukat A.M."/>
            <person name="Elcheninov A.G."/>
            <person name="Frolov E.N."/>
        </authorList>
    </citation>
    <scope>NUCLEOTIDE SEQUENCE [LARGE SCALE GENOMIC DNA]</scope>
    <source>
        <strain evidence="4 5">AK1</strain>
    </source>
</reference>
<feature type="signal peptide" evidence="2">
    <location>
        <begin position="1"/>
        <end position="20"/>
    </location>
</feature>
<evidence type="ECO:0000313" key="4">
    <source>
        <dbReference type="EMBL" id="MEO1767022.1"/>
    </source>
</evidence>
<feature type="region of interest" description="Disordered" evidence="1">
    <location>
        <begin position="96"/>
        <end position="123"/>
    </location>
</feature>
<dbReference type="InterPro" id="IPR025392">
    <property type="entry name" value="DUF4124"/>
</dbReference>
<dbReference type="EMBL" id="JBAJEX010000004">
    <property type="protein sequence ID" value="MEO1767022.1"/>
    <property type="molecule type" value="Genomic_DNA"/>
</dbReference>
<organism evidence="4 5">
    <name type="scientific">Thiobacter aerophilum</name>
    <dbReference type="NCBI Taxonomy" id="3121275"/>
    <lineage>
        <taxon>Bacteria</taxon>
        <taxon>Pseudomonadati</taxon>
        <taxon>Pseudomonadota</taxon>
        <taxon>Betaproteobacteria</taxon>
        <taxon>Burkholderiales</taxon>
        <taxon>Thiobacteraceae</taxon>
        <taxon>Thiobacter</taxon>
    </lineage>
</organism>
<evidence type="ECO:0000313" key="5">
    <source>
        <dbReference type="Proteomes" id="UP001482231"/>
    </source>
</evidence>
<gene>
    <name evidence="4" type="ORF">V6E02_07345</name>
</gene>
<sequence length="149" mass="16848">MKERFLFFALCMVAAWPAPAEIYKFVDENGRVTYTNIPRKGAIKLDIGGAEAPARNRNHAGPGNFPKVDAKTQRQRDDLRRQILEDELASEQRALAEARRALQEGEAAHLPEEAGNPQKTQERLKRLREAVALHERNIAALRRELGLAR</sequence>
<evidence type="ECO:0000256" key="2">
    <source>
        <dbReference type="SAM" id="SignalP"/>
    </source>
</evidence>
<name>A0ABV0EGQ1_9BURK</name>